<comment type="cofactor">
    <cofactor evidence="10">
        <name>Zn(2+)</name>
        <dbReference type="ChEBI" id="CHEBI:29105"/>
    </cofactor>
    <text evidence="10">Binds 2 Zn(2+) ions.</text>
</comment>
<dbReference type="EMBL" id="JAMQJZ010000001">
    <property type="protein sequence ID" value="MDC3418908.1"/>
    <property type="molecule type" value="Genomic_DNA"/>
</dbReference>
<dbReference type="RefSeq" id="WP_259871226.1">
    <property type="nucleotide sequence ID" value="NZ_JAMQJZ010000001.1"/>
</dbReference>
<dbReference type="InterPro" id="IPR001279">
    <property type="entry name" value="Metallo-B-lactamas"/>
</dbReference>
<dbReference type="FunFam" id="3.60.15.10:FF:000002">
    <property type="entry name" value="Ribonuclease Z"/>
    <property type="match status" value="1"/>
</dbReference>
<comment type="caution">
    <text evidence="12">The sequence shown here is derived from an EMBL/GenBank/DDBJ whole genome shotgun (WGS) entry which is preliminary data.</text>
</comment>
<feature type="binding site" evidence="10">
    <location>
        <position position="211"/>
    </location>
    <ligand>
        <name>Zn(2+)</name>
        <dbReference type="ChEBI" id="CHEBI:29105"/>
        <label>1</label>
        <note>catalytic</note>
    </ligand>
</feature>
<evidence type="ECO:0000259" key="11">
    <source>
        <dbReference type="SMART" id="SM00849"/>
    </source>
</evidence>
<evidence type="ECO:0000256" key="7">
    <source>
        <dbReference type="ARBA" id="ARBA00022801"/>
    </source>
</evidence>
<keyword evidence="7 10" id="KW-0378">Hydrolase</keyword>
<feature type="binding site" evidence="10">
    <location>
        <position position="65"/>
    </location>
    <ligand>
        <name>Zn(2+)</name>
        <dbReference type="ChEBI" id="CHEBI:29105"/>
        <label>1</label>
        <note>catalytic</note>
    </ligand>
</feature>
<protein>
    <recommendedName>
        <fullName evidence="2 10">Ribonuclease Z</fullName>
        <shortName evidence="10">RNase Z</shortName>
        <ecNumber evidence="2 10">3.1.26.11</ecNumber>
    </recommendedName>
    <alternativeName>
        <fullName evidence="10">tRNA 3 endonuclease</fullName>
    </alternativeName>
    <alternativeName>
        <fullName evidence="10">tRNase Z</fullName>
    </alternativeName>
</protein>
<evidence type="ECO:0000256" key="2">
    <source>
        <dbReference type="ARBA" id="ARBA00012477"/>
    </source>
</evidence>
<name>A0A9X3WHW3_9BACI</name>
<dbReference type="HAMAP" id="MF_01818">
    <property type="entry name" value="RNase_Z_BN"/>
    <property type="match status" value="1"/>
</dbReference>
<feature type="binding site" evidence="10">
    <location>
        <position position="140"/>
    </location>
    <ligand>
        <name>Zn(2+)</name>
        <dbReference type="ChEBI" id="CHEBI:29105"/>
        <label>1</label>
        <note>catalytic</note>
    </ligand>
</feature>
<evidence type="ECO:0000313" key="13">
    <source>
        <dbReference type="Proteomes" id="UP001145072"/>
    </source>
</evidence>
<dbReference type="NCBIfam" id="NF000801">
    <property type="entry name" value="PRK00055.1-3"/>
    <property type="match status" value="1"/>
</dbReference>
<keyword evidence="3 10" id="KW-0819">tRNA processing</keyword>
<keyword evidence="8 10" id="KW-0862">Zinc</keyword>
<dbReference type="AlphaFoldDB" id="A0A9X3WHW3"/>
<proteinExistence type="inferred from homology"/>
<organism evidence="12 13">
    <name type="scientific">Aquibacillus koreensis</name>
    <dbReference type="NCBI Taxonomy" id="279446"/>
    <lineage>
        <taxon>Bacteria</taxon>
        <taxon>Bacillati</taxon>
        <taxon>Bacillota</taxon>
        <taxon>Bacilli</taxon>
        <taxon>Bacillales</taxon>
        <taxon>Bacillaceae</taxon>
        <taxon>Aquibacillus</taxon>
    </lineage>
</organism>
<gene>
    <name evidence="10 12" type="primary">rnz</name>
    <name evidence="12" type="ORF">NC661_00725</name>
</gene>
<dbReference type="SUPFAM" id="SSF56281">
    <property type="entry name" value="Metallo-hydrolase/oxidoreductase"/>
    <property type="match status" value="1"/>
</dbReference>
<reference evidence="12" key="1">
    <citation type="submission" date="2022-06" db="EMBL/GenBank/DDBJ databases">
        <title>Aquibacillus sp. a new bacterium isolated from soil saline samples.</title>
        <authorList>
            <person name="Galisteo C."/>
            <person name="De La Haba R."/>
            <person name="Sanchez-Porro C."/>
            <person name="Ventosa A."/>
        </authorList>
    </citation>
    <scope>NUCLEOTIDE SEQUENCE</scope>
    <source>
        <strain evidence="12">JCM 12387</strain>
    </source>
</reference>
<keyword evidence="13" id="KW-1185">Reference proteome</keyword>
<comment type="subunit">
    <text evidence="1 10">Homodimer.</text>
</comment>
<dbReference type="Pfam" id="PF23023">
    <property type="entry name" value="Anti-Pycsar_Apyc1"/>
    <property type="match status" value="1"/>
</dbReference>
<evidence type="ECO:0000256" key="10">
    <source>
        <dbReference type="HAMAP-Rule" id="MF_01818"/>
    </source>
</evidence>
<dbReference type="CDD" id="cd07717">
    <property type="entry name" value="RNaseZ_ZiPD-like_MBL-fold"/>
    <property type="match status" value="1"/>
</dbReference>
<keyword evidence="5 10" id="KW-0479">Metal-binding</keyword>
<dbReference type="Gene3D" id="3.60.15.10">
    <property type="entry name" value="Ribonuclease Z/Hydroxyacylglutathione hydrolase-like"/>
    <property type="match status" value="1"/>
</dbReference>
<dbReference type="GO" id="GO:0042802">
    <property type="term" value="F:identical protein binding"/>
    <property type="evidence" value="ECO:0007669"/>
    <property type="project" value="UniProtKB-ARBA"/>
</dbReference>
<dbReference type="EC" id="3.1.26.11" evidence="2 10"/>
<comment type="function">
    <text evidence="9 10">Zinc phosphodiesterase, which displays some tRNA 3'-processing endonuclease activity. Probably involved in tRNA maturation, by removing a 3'-trailer from precursor tRNA.</text>
</comment>
<dbReference type="SMART" id="SM00849">
    <property type="entry name" value="Lactamase_B"/>
    <property type="match status" value="1"/>
</dbReference>
<evidence type="ECO:0000256" key="8">
    <source>
        <dbReference type="ARBA" id="ARBA00022833"/>
    </source>
</evidence>
<dbReference type="Proteomes" id="UP001145072">
    <property type="component" value="Unassembled WGS sequence"/>
</dbReference>
<dbReference type="PANTHER" id="PTHR46018:SF2">
    <property type="entry name" value="ZINC PHOSPHODIESTERASE ELAC PROTEIN 1"/>
    <property type="match status" value="1"/>
</dbReference>
<feature type="binding site" evidence="10">
    <location>
        <position position="68"/>
    </location>
    <ligand>
        <name>Zn(2+)</name>
        <dbReference type="ChEBI" id="CHEBI:29105"/>
        <label>2</label>
        <note>catalytic</note>
    </ligand>
</feature>
<comment type="similarity">
    <text evidence="10">Belongs to the RNase Z family.</text>
</comment>
<evidence type="ECO:0000256" key="3">
    <source>
        <dbReference type="ARBA" id="ARBA00022694"/>
    </source>
</evidence>
<feature type="binding site" evidence="10">
    <location>
        <position position="269"/>
    </location>
    <ligand>
        <name>Zn(2+)</name>
        <dbReference type="ChEBI" id="CHEBI:29105"/>
        <label>2</label>
        <note>catalytic</note>
    </ligand>
</feature>
<evidence type="ECO:0000256" key="6">
    <source>
        <dbReference type="ARBA" id="ARBA00022759"/>
    </source>
</evidence>
<evidence type="ECO:0000256" key="9">
    <source>
        <dbReference type="ARBA" id="ARBA00057812"/>
    </source>
</evidence>
<dbReference type="GO" id="GO:0042781">
    <property type="term" value="F:3'-tRNA processing endoribonuclease activity"/>
    <property type="evidence" value="ECO:0007669"/>
    <property type="project" value="UniProtKB-UniRule"/>
</dbReference>
<dbReference type="InterPro" id="IPR013471">
    <property type="entry name" value="RNase_Z/BN"/>
</dbReference>
<dbReference type="GO" id="GO:0008270">
    <property type="term" value="F:zinc ion binding"/>
    <property type="evidence" value="ECO:0007669"/>
    <property type="project" value="UniProtKB-UniRule"/>
</dbReference>
<sequence length="312" mass="35128">MKLYFLGTGAGVPSKERNVSSIALELLQELGSIWLFDCGEATQHQILHTNIRPRKIDKIFISHLHGDHIYGLPGFLSSRSFQSGETPLTIYGPKGIEEYVETSLRVSGTKLAYPLNYQEVFDGLVFEDESFQVFALQLKHGVPSFGYKVVEKDILGELIPDKLKDAGITPGPIYREIKENEKVTLSNGEIIYRADFIGPDKPGRKLCIFGDTRYDPDHQSFIRDTDVLVHEATFEGSQAQLAHDYFHSTTKQAATLASSSNVDHLILTHISSRYQKDQIGNLKEEAQTIFPQTTIAHDFYEFEILSKKSSQK</sequence>
<dbReference type="InterPro" id="IPR036866">
    <property type="entry name" value="RibonucZ/Hydroxyglut_hydro"/>
</dbReference>
<feature type="binding site" evidence="10">
    <location>
        <position position="67"/>
    </location>
    <ligand>
        <name>Zn(2+)</name>
        <dbReference type="ChEBI" id="CHEBI:29105"/>
        <label>2</label>
        <note>catalytic</note>
    </ligand>
</feature>
<feature type="binding site" evidence="10">
    <location>
        <position position="211"/>
    </location>
    <ligand>
        <name>Zn(2+)</name>
        <dbReference type="ChEBI" id="CHEBI:29105"/>
        <label>2</label>
        <note>catalytic</note>
    </ligand>
</feature>
<evidence type="ECO:0000256" key="4">
    <source>
        <dbReference type="ARBA" id="ARBA00022722"/>
    </source>
</evidence>
<keyword evidence="4 10" id="KW-0540">Nuclease</keyword>
<feature type="active site" description="Proton acceptor" evidence="10">
    <location>
        <position position="67"/>
    </location>
</feature>
<dbReference type="PANTHER" id="PTHR46018">
    <property type="entry name" value="ZINC PHOSPHODIESTERASE ELAC PROTEIN 1"/>
    <property type="match status" value="1"/>
</dbReference>
<evidence type="ECO:0000256" key="1">
    <source>
        <dbReference type="ARBA" id="ARBA00011738"/>
    </source>
</evidence>
<evidence type="ECO:0000256" key="5">
    <source>
        <dbReference type="ARBA" id="ARBA00022723"/>
    </source>
</evidence>
<comment type="catalytic activity">
    <reaction evidence="10">
        <text>Endonucleolytic cleavage of RNA, removing extra 3' nucleotides from tRNA precursor, generating 3' termini of tRNAs. A 3'-hydroxy group is left at the tRNA terminus and a 5'-phosphoryl group is left at the trailer molecule.</text>
        <dbReference type="EC" id="3.1.26.11"/>
    </reaction>
</comment>
<accession>A0A9X3WHW3</accession>
<evidence type="ECO:0000313" key="12">
    <source>
        <dbReference type="EMBL" id="MDC3418908.1"/>
    </source>
</evidence>
<dbReference type="NCBIfam" id="TIGR02651">
    <property type="entry name" value="RNase_Z"/>
    <property type="match status" value="1"/>
</dbReference>
<feature type="binding site" evidence="10">
    <location>
        <position position="63"/>
    </location>
    <ligand>
        <name>Zn(2+)</name>
        <dbReference type="ChEBI" id="CHEBI:29105"/>
        <label>1</label>
        <note>catalytic</note>
    </ligand>
</feature>
<feature type="domain" description="Metallo-beta-lactamase" evidence="11">
    <location>
        <begin position="18"/>
        <end position="195"/>
    </location>
</feature>
<keyword evidence="6 10" id="KW-0255">Endonuclease</keyword>